<dbReference type="Proteomes" id="UP001396334">
    <property type="component" value="Unassembled WGS sequence"/>
</dbReference>
<reference evidence="1 2" key="1">
    <citation type="journal article" date="2024" name="G3 (Bethesda)">
        <title>Genome assembly of Hibiscus sabdariffa L. provides insights into metabolisms of medicinal natural products.</title>
        <authorList>
            <person name="Kim T."/>
        </authorList>
    </citation>
    <scope>NUCLEOTIDE SEQUENCE [LARGE SCALE GENOMIC DNA]</scope>
    <source>
        <strain evidence="1">TK-2024</strain>
        <tissue evidence="1">Old leaves</tissue>
    </source>
</reference>
<dbReference type="EMBL" id="JBBPBN010000118">
    <property type="protein sequence ID" value="KAK8977474.1"/>
    <property type="molecule type" value="Genomic_DNA"/>
</dbReference>
<accession>A0ABR2NMS5</accession>
<protein>
    <submittedName>
        <fullName evidence="1">Uncharacterized protein</fullName>
    </submittedName>
</protein>
<dbReference type="InterPro" id="IPR013176">
    <property type="entry name" value="Ccz1"/>
</dbReference>
<comment type="caution">
    <text evidence="1">The sequence shown here is derived from an EMBL/GenBank/DDBJ whole genome shotgun (WGS) entry which is preliminary data.</text>
</comment>
<organism evidence="1 2">
    <name type="scientific">Hibiscus sabdariffa</name>
    <name type="common">roselle</name>
    <dbReference type="NCBI Taxonomy" id="183260"/>
    <lineage>
        <taxon>Eukaryota</taxon>
        <taxon>Viridiplantae</taxon>
        <taxon>Streptophyta</taxon>
        <taxon>Embryophyta</taxon>
        <taxon>Tracheophyta</taxon>
        <taxon>Spermatophyta</taxon>
        <taxon>Magnoliopsida</taxon>
        <taxon>eudicotyledons</taxon>
        <taxon>Gunneridae</taxon>
        <taxon>Pentapetalae</taxon>
        <taxon>rosids</taxon>
        <taxon>malvids</taxon>
        <taxon>Malvales</taxon>
        <taxon>Malvaceae</taxon>
        <taxon>Malvoideae</taxon>
        <taxon>Hibiscus</taxon>
    </lineage>
</organism>
<name>A0ABR2NMS5_9ROSI</name>
<sequence length="364" mass="41517">MSLPLLCNPNPTPNGFFTLTFGAVRRGFSDEVMGSFLDKSKIVEKSKESEAIWRIDALREVLKEIHSLFVMFHGSIRALLEREPNEGLTRAHLYPFIMDYLRDFLVGKKLQLPSFRDCLMGRRSVHMLTVGCKGANHGFSEREASVVRALLILKIESAYLERDQMQSTSLRDEYIQSSLSLFFPTFDGLCRLNLMWLLLWHRRWRYEAPIWSTACMVWATRAWQPDSLWIRCRSDEAGRGAIHRYGRILTPVFNAGLLVLFPVRSLDSLLIWAPVRAPDELLFHLFAEAFVHIVLPLWLQFCGLIHMFSAYCGACFPPRLDPSPRLVGADCLVRGPARYAGRALFVGEACLVRGPSSVVRGYAM</sequence>
<dbReference type="PANTHER" id="PTHR13056:SF0">
    <property type="entry name" value="VACUOLAR FUSION PROTEIN CCZ1 HOMOLOG-RELATED"/>
    <property type="match status" value="1"/>
</dbReference>
<proteinExistence type="predicted"/>
<gene>
    <name evidence="1" type="ORF">V6N11_035594</name>
</gene>
<dbReference type="PANTHER" id="PTHR13056">
    <property type="entry name" value="VACUOLAR FUSION PROTEIN CCZ1 HOMOLOG-RELATED"/>
    <property type="match status" value="1"/>
</dbReference>
<evidence type="ECO:0000313" key="1">
    <source>
        <dbReference type="EMBL" id="KAK8977474.1"/>
    </source>
</evidence>
<evidence type="ECO:0000313" key="2">
    <source>
        <dbReference type="Proteomes" id="UP001396334"/>
    </source>
</evidence>
<keyword evidence="2" id="KW-1185">Reference proteome</keyword>